<dbReference type="GO" id="GO:0008379">
    <property type="term" value="F:thioredoxin peroxidase activity"/>
    <property type="evidence" value="ECO:0007669"/>
    <property type="project" value="UniProtKB-UniRule"/>
</dbReference>
<evidence type="ECO:0000256" key="1">
    <source>
        <dbReference type="ARBA" id="ARBA00022559"/>
    </source>
</evidence>
<feature type="domain" description="Thioredoxin" evidence="7">
    <location>
        <begin position="17"/>
        <end position="164"/>
    </location>
</feature>
<dbReference type="eggNOG" id="COG2077">
    <property type="taxonomic scope" value="Bacteria"/>
</dbReference>
<evidence type="ECO:0000256" key="3">
    <source>
        <dbReference type="ARBA" id="ARBA00023002"/>
    </source>
</evidence>
<dbReference type="InterPro" id="IPR013740">
    <property type="entry name" value="Redoxin"/>
</dbReference>
<protein>
    <recommendedName>
        <fullName evidence="6">Thiol peroxidase</fullName>
        <shortName evidence="6">Tpx</shortName>
        <ecNumber evidence="6">1.11.1.24</ecNumber>
    </recommendedName>
    <alternativeName>
        <fullName evidence="6">Peroxiredoxin tpx</fullName>
        <shortName evidence="6">Prx</shortName>
    </alternativeName>
    <alternativeName>
        <fullName evidence="6">Thioredoxin peroxidase</fullName>
    </alternativeName>
    <alternativeName>
        <fullName evidence="6">Thioredoxin-dependent peroxiredoxin</fullName>
    </alternativeName>
</protein>
<dbReference type="PANTHER" id="PTHR43110:SF1">
    <property type="entry name" value="THIOL PEROXIDASE"/>
    <property type="match status" value="1"/>
</dbReference>
<dbReference type="InterPro" id="IPR036249">
    <property type="entry name" value="Thioredoxin-like_sf"/>
</dbReference>
<accession>A0A090E1E9</accession>
<evidence type="ECO:0000256" key="2">
    <source>
        <dbReference type="ARBA" id="ARBA00022862"/>
    </source>
</evidence>
<gene>
    <name evidence="6 8" type="primary">tpx</name>
    <name evidence="8" type="ORF">CSEC_1768</name>
</gene>
<organism evidence="8 9">
    <name type="scientific">Candidatus Criblamydia sequanensis CRIB-18</name>
    <dbReference type="NCBI Taxonomy" id="1437425"/>
    <lineage>
        <taxon>Bacteria</taxon>
        <taxon>Pseudomonadati</taxon>
        <taxon>Chlamydiota</taxon>
        <taxon>Chlamydiia</taxon>
        <taxon>Parachlamydiales</taxon>
        <taxon>Candidatus Criblamydiaceae</taxon>
        <taxon>Candidatus Criblamydia</taxon>
    </lineage>
</organism>
<comment type="caution">
    <text evidence="6">Lacks conserved residue(s) required for the propagation of feature annotation.</text>
</comment>
<dbReference type="NCBIfam" id="NF001808">
    <property type="entry name" value="PRK00522.1"/>
    <property type="match status" value="1"/>
</dbReference>
<feature type="active site" description="Cysteine sulfenic acid (-SOH) intermediate" evidence="6">
    <location>
        <position position="59"/>
    </location>
</feature>
<dbReference type="SUPFAM" id="SSF52833">
    <property type="entry name" value="Thioredoxin-like"/>
    <property type="match status" value="1"/>
</dbReference>
<keyword evidence="9" id="KW-1185">Reference proteome</keyword>
<dbReference type="InterPro" id="IPR013766">
    <property type="entry name" value="Thioredoxin_domain"/>
</dbReference>
<dbReference type="EC" id="1.11.1.24" evidence="6"/>
<evidence type="ECO:0000313" key="9">
    <source>
        <dbReference type="Proteomes" id="UP000031552"/>
    </source>
</evidence>
<keyword evidence="1 6" id="KW-0575">Peroxidase</keyword>
<dbReference type="EMBL" id="CCEJ010000008">
    <property type="protein sequence ID" value="CDR34579.1"/>
    <property type="molecule type" value="Genomic_DNA"/>
</dbReference>
<sequence>MTLTFKGKTIHLKGKPLEVGQKAPDFNLTQADLSEISLADLGPVAKVLNIVPSLDTNVCSTSAKKFNDKLKGKEVLLVNISMDLPFAQDRFCKASGIENGKTLSAFRSSFGEDYGVLMQDGPLANLLSRVVVLLDKNNKVLYIEKVPEITHEPNYDAALKALGL</sequence>
<keyword evidence="3 6" id="KW-0560">Oxidoreductase</keyword>
<evidence type="ECO:0000256" key="6">
    <source>
        <dbReference type="HAMAP-Rule" id="MF_00269"/>
    </source>
</evidence>
<dbReference type="InterPro" id="IPR018219">
    <property type="entry name" value="Tpx_CS"/>
</dbReference>
<keyword evidence="2 6" id="KW-0049">Antioxidant</keyword>
<dbReference type="HAMAP" id="MF_00269">
    <property type="entry name" value="Tpx"/>
    <property type="match status" value="1"/>
</dbReference>
<evidence type="ECO:0000256" key="4">
    <source>
        <dbReference type="ARBA" id="ARBA00023157"/>
    </source>
</evidence>
<dbReference type="RefSeq" id="WP_041018089.1">
    <property type="nucleotide sequence ID" value="NZ_CCEJ010000008.1"/>
</dbReference>
<proteinExistence type="inferred from homology"/>
<dbReference type="InterPro" id="IPR050455">
    <property type="entry name" value="Tpx_Peroxidase_subfamily"/>
</dbReference>
<evidence type="ECO:0000313" key="8">
    <source>
        <dbReference type="EMBL" id="CDR34579.1"/>
    </source>
</evidence>
<dbReference type="PANTHER" id="PTHR43110">
    <property type="entry name" value="THIOL PEROXIDASE"/>
    <property type="match status" value="1"/>
</dbReference>
<dbReference type="PROSITE" id="PS01265">
    <property type="entry name" value="TPX"/>
    <property type="match status" value="1"/>
</dbReference>
<evidence type="ECO:0000256" key="5">
    <source>
        <dbReference type="ARBA" id="ARBA00023284"/>
    </source>
</evidence>
<dbReference type="PROSITE" id="PS51352">
    <property type="entry name" value="THIOREDOXIN_2"/>
    <property type="match status" value="1"/>
</dbReference>
<comment type="similarity">
    <text evidence="6">Belongs to the peroxiredoxin family. Tpx subfamily.</text>
</comment>
<dbReference type="Gene3D" id="3.40.30.10">
    <property type="entry name" value="Glutaredoxin"/>
    <property type="match status" value="1"/>
</dbReference>
<name>A0A090E1E9_9BACT</name>
<dbReference type="CDD" id="cd03014">
    <property type="entry name" value="PRX_Atyp2cys"/>
    <property type="match status" value="1"/>
</dbReference>
<dbReference type="InterPro" id="IPR002065">
    <property type="entry name" value="TPX"/>
</dbReference>
<comment type="function">
    <text evidence="6">Thiol-specific peroxidase that catalyzes the reduction of hydrogen peroxide and organic hydroperoxides to water and alcohols, respectively. Plays a role in cell protection against oxidative stress by detoxifying peroxides.</text>
</comment>
<keyword evidence="5 6" id="KW-0676">Redox-active center</keyword>
<keyword evidence="4" id="KW-1015">Disulfide bond</keyword>
<dbReference type="Proteomes" id="UP000031552">
    <property type="component" value="Unassembled WGS sequence"/>
</dbReference>
<evidence type="ECO:0000259" key="7">
    <source>
        <dbReference type="PROSITE" id="PS51352"/>
    </source>
</evidence>
<dbReference type="OrthoDB" id="9781543at2"/>
<reference evidence="8" key="1">
    <citation type="submission" date="2013-12" db="EMBL/GenBank/DDBJ databases">
        <authorList>
            <person name="Linke B."/>
        </authorList>
    </citation>
    <scope>NUCLEOTIDE SEQUENCE [LARGE SCALE GENOMIC DNA]</scope>
    <source>
        <strain evidence="8">CRIB-18</strain>
    </source>
</reference>
<comment type="caution">
    <text evidence="8">The sequence shown here is derived from an EMBL/GenBank/DDBJ whole genome shotgun (WGS) entry which is preliminary data.</text>
</comment>
<comment type="catalytic activity">
    <reaction evidence="6">
        <text>a hydroperoxide + [thioredoxin]-dithiol = an alcohol + [thioredoxin]-disulfide + H2O</text>
        <dbReference type="Rhea" id="RHEA:62620"/>
        <dbReference type="Rhea" id="RHEA-COMP:10698"/>
        <dbReference type="Rhea" id="RHEA-COMP:10700"/>
        <dbReference type="ChEBI" id="CHEBI:15377"/>
        <dbReference type="ChEBI" id="CHEBI:29950"/>
        <dbReference type="ChEBI" id="CHEBI:30879"/>
        <dbReference type="ChEBI" id="CHEBI:35924"/>
        <dbReference type="ChEBI" id="CHEBI:50058"/>
        <dbReference type="EC" id="1.11.1.24"/>
    </reaction>
</comment>
<dbReference type="AlphaFoldDB" id="A0A090E1E9"/>
<reference evidence="8" key="2">
    <citation type="submission" date="2014-09" db="EMBL/GenBank/DDBJ databases">
        <title>Criblamydia sequanensis harbors a mega-plasmid encoding arsenite resistance.</title>
        <authorList>
            <person name="Bertelli C."/>
            <person name="Goesmann A."/>
            <person name="Greub G."/>
        </authorList>
    </citation>
    <scope>NUCLEOTIDE SEQUENCE [LARGE SCALE GENOMIC DNA]</scope>
    <source>
        <strain evidence="8">CRIB-18</strain>
    </source>
</reference>
<dbReference type="STRING" id="1437425.CSEC_1768"/>
<dbReference type="Pfam" id="PF08534">
    <property type="entry name" value="Redoxin"/>
    <property type="match status" value="1"/>
</dbReference>
<comment type="subunit">
    <text evidence="6">Homodimer.</text>
</comment>